<dbReference type="PANTHER" id="PTHR36566">
    <property type="entry name" value="NICKEL INSERTION PROTEIN-RELATED"/>
    <property type="match status" value="1"/>
</dbReference>
<dbReference type="EC" id="4.99.1.12" evidence="2"/>
<dbReference type="InterPro" id="IPR002822">
    <property type="entry name" value="Ni_insertion"/>
</dbReference>
<dbReference type="EMBL" id="BMXI01000001">
    <property type="protein sequence ID" value="GHC39921.1"/>
    <property type="molecule type" value="Genomic_DNA"/>
</dbReference>
<organism evidence="3 4">
    <name type="scientific">Roseibacillus persicicus</name>
    <dbReference type="NCBI Taxonomy" id="454148"/>
    <lineage>
        <taxon>Bacteria</taxon>
        <taxon>Pseudomonadati</taxon>
        <taxon>Verrucomicrobiota</taxon>
        <taxon>Verrucomicrobiia</taxon>
        <taxon>Verrucomicrobiales</taxon>
        <taxon>Verrucomicrobiaceae</taxon>
        <taxon>Roseibacillus</taxon>
    </lineage>
</organism>
<gene>
    <name evidence="2" type="primary">larC</name>
    <name evidence="3" type="ORF">GCM10007100_00220</name>
</gene>
<dbReference type="Gene3D" id="3.10.20.300">
    <property type="entry name" value="mk0293 like domain"/>
    <property type="match status" value="1"/>
</dbReference>
<proteinExistence type="inferred from homology"/>
<reference evidence="3" key="2">
    <citation type="submission" date="2020-09" db="EMBL/GenBank/DDBJ databases">
        <authorList>
            <person name="Sun Q."/>
            <person name="Kim S."/>
        </authorList>
    </citation>
    <scope>NUCLEOTIDE SEQUENCE</scope>
    <source>
        <strain evidence="3">KCTC 12988</strain>
    </source>
</reference>
<comment type="function">
    <text evidence="2">Involved in the biosynthesis of a nickel-pincer cofactor ((SCS)Ni(II) pincer complex). Binds Ni(2+), and functions in nickel delivery to pyridinium-3,5-bisthiocarboxylic acid mononucleotide (P2TMN), to form the mature cofactor. Is thus probably required for the activation of nickel-pincer cofactor-dependent enzymes.</text>
</comment>
<dbReference type="RefSeq" id="WP_189566145.1">
    <property type="nucleotide sequence ID" value="NZ_BMXI01000001.1"/>
</dbReference>
<keyword evidence="1 2" id="KW-0533">Nickel</keyword>
<comment type="similarity">
    <text evidence="2">Belongs to the LarC family.</text>
</comment>
<dbReference type="AlphaFoldDB" id="A0A918TBU5"/>
<dbReference type="NCBIfam" id="TIGR00299">
    <property type="entry name" value="nickel pincer cofactor biosynthesis protein LarC"/>
    <property type="match status" value="1"/>
</dbReference>
<dbReference type="PANTHER" id="PTHR36566:SF1">
    <property type="entry name" value="PYRIDINIUM-3,5-BISTHIOCARBOXYLIC ACID MONONUCLEOTIDE NICKEL INSERTION PROTEIN"/>
    <property type="match status" value="1"/>
</dbReference>
<reference evidence="3" key="1">
    <citation type="journal article" date="2014" name="Int. J. Syst. Evol. Microbiol.">
        <title>Complete genome sequence of Corynebacterium casei LMG S-19264T (=DSM 44701T), isolated from a smear-ripened cheese.</title>
        <authorList>
            <consortium name="US DOE Joint Genome Institute (JGI-PGF)"/>
            <person name="Walter F."/>
            <person name="Albersmeier A."/>
            <person name="Kalinowski J."/>
            <person name="Ruckert C."/>
        </authorList>
    </citation>
    <scope>NUCLEOTIDE SEQUENCE</scope>
    <source>
        <strain evidence="3">KCTC 12988</strain>
    </source>
</reference>
<keyword evidence="2" id="KW-0456">Lyase</keyword>
<sequence length="400" mass="43312">MKTAYFDLVSGASGDMLLGALVDAGLPIGQLEDELRKLHLDDFRLSSEKVLKNCFSATKVDVHVSDHAPERYLADLQKVVTESHLSDSVKEKANRIFHRICEAEAAIHNSEVDKVHLHEVGGVDAIVDVCGVLAGLEALGIERVIVSPFPLGRGFVFGAHGEIPLPAPAALSLLKGCPIVGSPIDKELVTPTGAAILSEVADGYGPIPPMTLDSIGYGAGTANFKYPNVLRLILGESEQRFGLITETLVQLESNLDDESPEIVGHVSRLLMDQGALDVALLPAQMKKDRPGVQIQVLAKPAHADRLQDILLSQTSTLGVRRSEVRRDSLPRRNETIETEHGPIRVKVAQVPGQAAKVIPEYEDCRAAAEKSGLPLGELYYRVRHEAAHALNLPHDHEPFL</sequence>
<dbReference type="HAMAP" id="MF_01074">
    <property type="entry name" value="LarC"/>
    <property type="match status" value="1"/>
</dbReference>
<dbReference type="Gene3D" id="3.30.70.1380">
    <property type="entry name" value="Transcriptional regulatory protein pf0864 domain like"/>
    <property type="match status" value="1"/>
</dbReference>
<keyword evidence="4" id="KW-1185">Reference proteome</keyword>
<dbReference type="Pfam" id="PF01969">
    <property type="entry name" value="Ni_insertion"/>
    <property type="match status" value="1"/>
</dbReference>
<dbReference type="GO" id="GO:0016151">
    <property type="term" value="F:nickel cation binding"/>
    <property type="evidence" value="ECO:0007669"/>
    <property type="project" value="UniProtKB-UniRule"/>
</dbReference>
<accession>A0A918TBU5</accession>
<evidence type="ECO:0000256" key="1">
    <source>
        <dbReference type="ARBA" id="ARBA00022596"/>
    </source>
</evidence>
<comment type="caution">
    <text evidence="3">The sequence shown here is derived from an EMBL/GenBank/DDBJ whole genome shotgun (WGS) entry which is preliminary data.</text>
</comment>
<dbReference type="GO" id="GO:0051604">
    <property type="term" value="P:protein maturation"/>
    <property type="evidence" value="ECO:0007669"/>
    <property type="project" value="UniProtKB-UniRule"/>
</dbReference>
<evidence type="ECO:0000256" key="2">
    <source>
        <dbReference type="HAMAP-Rule" id="MF_01074"/>
    </source>
</evidence>
<name>A0A918TBU5_9BACT</name>
<dbReference type="GO" id="GO:0016829">
    <property type="term" value="F:lyase activity"/>
    <property type="evidence" value="ECO:0007669"/>
    <property type="project" value="UniProtKB-UniRule"/>
</dbReference>
<protein>
    <recommendedName>
        <fullName evidence="2">Pyridinium-3,5-bisthiocarboxylic acid mononucleotide nickel insertion protein</fullName>
        <shortName evidence="2">P2TMN nickel insertion protein</shortName>
        <ecNumber evidence="2">4.99.1.12</ecNumber>
    </recommendedName>
    <alternativeName>
        <fullName evidence="2">Nickel-pincer cofactor biosynthesis protein LarC</fullName>
    </alternativeName>
</protein>
<evidence type="ECO:0000313" key="4">
    <source>
        <dbReference type="Proteomes" id="UP000644507"/>
    </source>
</evidence>
<comment type="catalytic activity">
    <reaction evidence="2">
        <text>Ni(II)-pyridinium-3,5-bisthiocarboxylate mononucleotide = pyridinium-3,5-bisthiocarboxylate mononucleotide + Ni(2+)</text>
        <dbReference type="Rhea" id="RHEA:54784"/>
        <dbReference type="ChEBI" id="CHEBI:49786"/>
        <dbReference type="ChEBI" id="CHEBI:137372"/>
        <dbReference type="ChEBI" id="CHEBI:137373"/>
        <dbReference type="EC" id="4.99.1.12"/>
    </reaction>
</comment>
<dbReference type="Proteomes" id="UP000644507">
    <property type="component" value="Unassembled WGS sequence"/>
</dbReference>
<evidence type="ECO:0000313" key="3">
    <source>
        <dbReference type="EMBL" id="GHC39921.1"/>
    </source>
</evidence>